<name>A0A917RNE7_9NOCA</name>
<dbReference type="PANTHER" id="PTHR34075">
    <property type="entry name" value="BLR3430 PROTEIN"/>
    <property type="match status" value="1"/>
</dbReference>
<dbReference type="SUPFAM" id="SSF50249">
    <property type="entry name" value="Nucleic acid-binding proteins"/>
    <property type="match status" value="1"/>
</dbReference>
<sequence length="200" mass="21441">MSGSGPEAVAKRDPAGPPLVPDRHSMSGSGPEAVAKRDPAGPPPGGTSAPGSEVATPRDYPWGPAEDGLDQPYWDGLVAGELRLQRCGQCGVWIWGPQWICGACHTFDPGWEAVDPVGTVYSWSRSHYPFITELADRTPYVTVLVELPAAGDRRVLGILTGADAESVRIGERVVGHIELDPGATWPLLRWRRETTEGARP</sequence>
<dbReference type="PANTHER" id="PTHR34075:SF5">
    <property type="entry name" value="BLR3430 PROTEIN"/>
    <property type="match status" value="1"/>
</dbReference>
<accession>A0A917RNE7</accession>
<proteinExistence type="predicted"/>
<feature type="domain" description="ChsH2 C-terminal OB-fold" evidence="2">
    <location>
        <begin position="111"/>
        <end position="173"/>
    </location>
</feature>
<gene>
    <name evidence="3" type="ORF">GCM10011588_34370</name>
</gene>
<feature type="region of interest" description="Disordered" evidence="1">
    <location>
        <begin position="1"/>
        <end position="66"/>
    </location>
</feature>
<evidence type="ECO:0000313" key="4">
    <source>
        <dbReference type="Proteomes" id="UP000638263"/>
    </source>
</evidence>
<evidence type="ECO:0000256" key="1">
    <source>
        <dbReference type="SAM" id="MobiDB-lite"/>
    </source>
</evidence>
<keyword evidence="4" id="KW-1185">Reference proteome</keyword>
<evidence type="ECO:0000313" key="3">
    <source>
        <dbReference type="EMBL" id="GGL16824.1"/>
    </source>
</evidence>
<protein>
    <recommendedName>
        <fullName evidence="2">ChsH2 C-terminal OB-fold domain-containing protein</fullName>
    </recommendedName>
</protein>
<dbReference type="EMBL" id="BMMH01000006">
    <property type="protein sequence ID" value="GGL16824.1"/>
    <property type="molecule type" value="Genomic_DNA"/>
</dbReference>
<dbReference type="Pfam" id="PF01796">
    <property type="entry name" value="OB_ChsH2_C"/>
    <property type="match status" value="1"/>
</dbReference>
<dbReference type="InterPro" id="IPR002878">
    <property type="entry name" value="ChsH2_C"/>
</dbReference>
<dbReference type="InterPro" id="IPR012340">
    <property type="entry name" value="NA-bd_OB-fold"/>
</dbReference>
<comment type="caution">
    <text evidence="3">The sequence shown here is derived from an EMBL/GenBank/DDBJ whole genome shotgun (WGS) entry which is preliminary data.</text>
</comment>
<dbReference type="Gene3D" id="6.10.30.10">
    <property type="match status" value="1"/>
</dbReference>
<organism evidence="3 4">
    <name type="scientific">Nocardia jinanensis</name>
    <dbReference type="NCBI Taxonomy" id="382504"/>
    <lineage>
        <taxon>Bacteria</taxon>
        <taxon>Bacillati</taxon>
        <taxon>Actinomycetota</taxon>
        <taxon>Actinomycetes</taxon>
        <taxon>Mycobacteriales</taxon>
        <taxon>Nocardiaceae</taxon>
        <taxon>Nocardia</taxon>
    </lineage>
</organism>
<dbReference type="AlphaFoldDB" id="A0A917RNE7"/>
<reference evidence="3" key="2">
    <citation type="submission" date="2020-09" db="EMBL/GenBank/DDBJ databases">
        <authorList>
            <person name="Sun Q."/>
            <person name="Zhou Y."/>
        </authorList>
    </citation>
    <scope>NUCLEOTIDE SEQUENCE</scope>
    <source>
        <strain evidence="3">CGMCC 4.3508</strain>
    </source>
</reference>
<evidence type="ECO:0000259" key="2">
    <source>
        <dbReference type="Pfam" id="PF01796"/>
    </source>
</evidence>
<reference evidence="3" key="1">
    <citation type="journal article" date="2014" name="Int. J. Syst. Evol. Microbiol.">
        <title>Complete genome sequence of Corynebacterium casei LMG S-19264T (=DSM 44701T), isolated from a smear-ripened cheese.</title>
        <authorList>
            <consortium name="US DOE Joint Genome Institute (JGI-PGF)"/>
            <person name="Walter F."/>
            <person name="Albersmeier A."/>
            <person name="Kalinowski J."/>
            <person name="Ruckert C."/>
        </authorList>
    </citation>
    <scope>NUCLEOTIDE SEQUENCE</scope>
    <source>
        <strain evidence="3">CGMCC 4.3508</strain>
    </source>
</reference>
<dbReference type="Proteomes" id="UP000638263">
    <property type="component" value="Unassembled WGS sequence"/>
</dbReference>
<dbReference type="InterPro" id="IPR052513">
    <property type="entry name" value="Thioester_dehydratase-like"/>
</dbReference>